<dbReference type="InterPro" id="IPR036188">
    <property type="entry name" value="FAD/NAD-bd_sf"/>
</dbReference>
<sequence length="593" mass="64487">MSEPSVECMNTTQGNARTKEHTISTSVLVIGTGGSGLRAAIEVAESGTDVLAVGKRPKDDAHTSLAAGGINAALATMDPDDSWQQHAADTIKESYDLANPRTVEIVTQGAEQGIADLERYGMDFAKEDDGRISQRFFGAHTWRRTAFAGDYTGLEIQRTLIHRAEALNVPILDRVYITKLLVADGRVFGAFGFDIVDGSRYRIHADAVILAAGGHNRIWRRTSSRRDENTGDSFRLAVEAGARLRDAELVQFHPSGIIEPENAAGTLVSEAARGEGGILRNGLGERFMERYDPERMELSTRDRVALAAYTEIAEGRGTENGGVWLDVSHLPRETIMNRLPRVFQTMMETQMLDITQSPIEIAPTAHYSMGGVWVDPVEHSTDVEGLWAIGEASSGLHGANRLGGNSLIELLVFGRIVGQSAIAYSSDLGAQVRSQSAIAEARAEIDDLLSSEGTENVRALQREIRNLMTEHAGVVRDEAGLLAGLEKLASIEARMSEVGIHPDIAGYSDLSHAFDLKSSALAARATLECALERRETRGCHNRSDYPEQDEKLQVNLVWSPSTGVVKESIPAVDPEVAELMRHEEISQVGKLVE</sequence>
<dbReference type="SUPFAM" id="SSF46977">
    <property type="entry name" value="Succinate dehydrogenase/fumarate reductase flavoprotein C-terminal domain"/>
    <property type="match status" value="1"/>
</dbReference>
<organism evidence="14 17">
    <name type="scientific">Brevibacterium aurantiacum</name>
    <dbReference type="NCBI Taxonomy" id="273384"/>
    <lineage>
        <taxon>Bacteria</taxon>
        <taxon>Bacillati</taxon>
        <taxon>Actinomycetota</taxon>
        <taxon>Actinomycetes</taxon>
        <taxon>Micrococcales</taxon>
        <taxon>Brevibacteriaceae</taxon>
        <taxon>Brevibacterium</taxon>
    </lineage>
</organism>
<evidence type="ECO:0000256" key="1">
    <source>
        <dbReference type="ARBA" id="ARBA00001974"/>
    </source>
</evidence>
<name>A0A2H1JE73_BREAU</name>
<dbReference type="EMBL" id="FXZI01000008">
    <property type="protein sequence ID" value="SMX95211.1"/>
    <property type="molecule type" value="Genomic_DNA"/>
</dbReference>
<evidence type="ECO:0000256" key="9">
    <source>
        <dbReference type="ARBA" id="ARBA00030386"/>
    </source>
</evidence>
<evidence type="ECO:0000313" key="16">
    <source>
        <dbReference type="Proteomes" id="UP000234300"/>
    </source>
</evidence>
<dbReference type="PRINTS" id="PR00368">
    <property type="entry name" value="FADPNR"/>
</dbReference>
<evidence type="ECO:0000256" key="3">
    <source>
        <dbReference type="ARBA" id="ARBA00008562"/>
    </source>
</evidence>
<accession>A0A2H1JE73</accession>
<evidence type="ECO:0000313" key="15">
    <source>
        <dbReference type="EMBL" id="SMX95211.1"/>
    </source>
</evidence>
<keyword evidence="17" id="KW-1185">Reference proteome</keyword>
<dbReference type="FunFam" id="3.90.700.10:FF:000002">
    <property type="entry name" value="L-aspartate oxidase"/>
    <property type="match status" value="1"/>
</dbReference>
<keyword evidence="7 14" id="KW-0560">Oxidoreductase</keyword>
<evidence type="ECO:0000256" key="4">
    <source>
        <dbReference type="ARBA" id="ARBA00012173"/>
    </source>
</evidence>
<dbReference type="Gene3D" id="3.90.700.10">
    <property type="entry name" value="Succinate dehydrogenase/fumarate reductase flavoprotein, catalytic domain"/>
    <property type="match status" value="1"/>
</dbReference>
<dbReference type="Proteomes" id="UP000234300">
    <property type="component" value="Unassembled WGS sequence"/>
</dbReference>
<evidence type="ECO:0000256" key="6">
    <source>
        <dbReference type="ARBA" id="ARBA00022630"/>
    </source>
</evidence>
<dbReference type="PIRSF" id="PIRSF000171">
    <property type="entry name" value="SDHA_APRA_LASPO"/>
    <property type="match status" value="1"/>
</dbReference>
<evidence type="ECO:0000259" key="13">
    <source>
        <dbReference type="Pfam" id="PF02910"/>
    </source>
</evidence>
<dbReference type="AlphaFoldDB" id="A0A2H1JE73"/>
<dbReference type="InterPro" id="IPR003953">
    <property type="entry name" value="FAD-dep_OxRdtase_2_FAD-bd"/>
</dbReference>
<proteinExistence type="inferred from homology"/>
<comment type="similarity">
    <text evidence="3">Belongs to the FAD-dependent oxidoreductase 2 family. NadB subfamily.</text>
</comment>
<dbReference type="SUPFAM" id="SSF56425">
    <property type="entry name" value="Succinate dehydrogenase/fumarate reductase flavoprotein, catalytic domain"/>
    <property type="match status" value="1"/>
</dbReference>
<dbReference type="PANTHER" id="PTHR11632:SF51">
    <property type="entry name" value="SUCCINATE DEHYDROGENASE [UBIQUINONE] FLAVOPROTEIN SUBUNIT, MITOCHONDRIAL"/>
    <property type="match status" value="1"/>
</dbReference>
<evidence type="ECO:0000256" key="10">
    <source>
        <dbReference type="ARBA" id="ARBA00048305"/>
    </source>
</evidence>
<dbReference type="GO" id="GO:0044281">
    <property type="term" value="P:small molecule metabolic process"/>
    <property type="evidence" value="ECO:0007669"/>
    <property type="project" value="UniProtKB-ARBA"/>
</dbReference>
<dbReference type="Proteomes" id="UP000234525">
    <property type="component" value="Unassembled WGS sequence"/>
</dbReference>
<dbReference type="Gene3D" id="1.20.58.100">
    <property type="entry name" value="Fumarate reductase/succinate dehydrogenase flavoprotein-like, C-terminal domain"/>
    <property type="match status" value="1"/>
</dbReference>
<evidence type="ECO:0000313" key="14">
    <source>
        <dbReference type="EMBL" id="SMX85664.1"/>
    </source>
</evidence>
<dbReference type="Pfam" id="PF02910">
    <property type="entry name" value="Succ_DH_flav_C"/>
    <property type="match status" value="1"/>
</dbReference>
<dbReference type="InterPro" id="IPR015939">
    <property type="entry name" value="Fum_Rdtase/Succ_DH_flav-like_C"/>
</dbReference>
<dbReference type="GO" id="GO:0008734">
    <property type="term" value="F:L-aspartate oxidase activity"/>
    <property type="evidence" value="ECO:0007669"/>
    <property type="project" value="UniProtKB-EC"/>
</dbReference>
<dbReference type="InterPro" id="IPR030664">
    <property type="entry name" value="SdhA/FrdA/AprA"/>
</dbReference>
<dbReference type="InterPro" id="IPR027477">
    <property type="entry name" value="Succ_DH/fumarate_Rdtase_cat_sf"/>
</dbReference>
<keyword evidence="6" id="KW-0285">Flavoprotein</keyword>
<dbReference type="SUPFAM" id="SSF51905">
    <property type="entry name" value="FAD/NAD(P)-binding domain"/>
    <property type="match status" value="1"/>
</dbReference>
<evidence type="ECO:0000313" key="17">
    <source>
        <dbReference type="Proteomes" id="UP000234525"/>
    </source>
</evidence>
<protein>
    <recommendedName>
        <fullName evidence="5">L-aspartate oxidase</fullName>
        <ecNumber evidence="4">1.4.3.16</ecNumber>
    </recommendedName>
    <alternativeName>
        <fullName evidence="9">Quinolinate synthase B</fullName>
    </alternativeName>
</protein>
<dbReference type="Pfam" id="PF00890">
    <property type="entry name" value="FAD_binding_2"/>
    <property type="match status" value="1"/>
</dbReference>
<evidence type="ECO:0000256" key="8">
    <source>
        <dbReference type="ARBA" id="ARBA00029426"/>
    </source>
</evidence>
<evidence type="ECO:0000256" key="7">
    <source>
        <dbReference type="ARBA" id="ARBA00023002"/>
    </source>
</evidence>
<evidence type="ECO:0000259" key="12">
    <source>
        <dbReference type="Pfam" id="PF00890"/>
    </source>
</evidence>
<dbReference type="InterPro" id="IPR037099">
    <property type="entry name" value="Fum_R/Succ_DH_flav-like_C_sf"/>
</dbReference>
<evidence type="ECO:0000256" key="11">
    <source>
        <dbReference type="PIRSR" id="PIRSR000171-1"/>
    </source>
</evidence>
<feature type="domain" description="FAD-dependent oxidoreductase 2 FAD-binding" evidence="12">
    <location>
        <begin position="27"/>
        <end position="407"/>
    </location>
</feature>
<comment type="function">
    <text evidence="8">Catalyzes the oxidation of L-aspartate to iminoaspartate, the first step in the de novo biosynthesis of NAD(+).</text>
</comment>
<reference evidence="17" key="2">
    <citation type="submission" date="2017-03" db="EMBL/GenBank/DDBJ databases">
        <authorList>
            <person name="Monnet C."/>
        </authorList>
    </citation>
    <scope>NUCLEOTIDE SEQUENCE [LARGE SCALE GENOMIC DNA]</scope>
    <source>
        <strain evidence="17">ATCC 9175</strain>
    </source>
</reference>
<dbReference type="EMBL" id="FXZB01000015">
    <property type="protein sequence ID" value="SMX85664.1"/>
    <property type="molecule type" value="Genomic_DNA"/>
</dbReference>
<dbReference type="Gene3D" id="3.50.50.60">
    <property type="entry name" value="FAD/NAD(P)-binding domain"/>
    <property type="match status" value="1"/>
</dbReference>
<feature type="domain" description="Fumarate reductase/succinate dehydrogenase flavoprotein-like C-terminal" evidence="13">
    <location>
        <begin position="462"/>
        <end position="551"/>
    </location>
</feature>
<comment type="pathway">
    <text evidence="2">Cofactor biosynthesis; NAD(+) biosynthesis; iminoaspartate from L-aspartate (oxidase route): step 1/1.</text>
</comment>
<dbReference type="EC" id="1.4.3.16" evidence="4"/>
<dbReference type="GO" id="GO:0033765">
    <property type="term" value="F:steroid dehydrogenase activity, acting on the CH-CH group of donors"/>
    <property type="evidence" value="ECO:0007669"/>
    <property type="project" value="UniProtKB-ARBA"/>
</dbReference>
<gene>
    <name evidence="14" type="ORF">BAUR9175_02333</name>
    <name evidence="15" type="ORF">BAURA86_02458</name>
</gene>
<reference evidence="14 16" key="1">
    <citation type="submission" date="2017-03" db="EMBL/GenBank/DDBJ databases">
        <authorList>
            <person name="Afonso C.L."/>
            <person name="Miller P.J."/>
            <person name="Scott M.A."/>
            <person name="Spackman E."/>
            <person name="Goraichik I."/>
            <person name="Dimitrov K.M."/>
            <person name="Suarez D.L."/>
            <person name="Swayne D.E."/>
        </authorList>
    </citation>
    <scope>NUCLEOTIDE SEQUENCE [LARGE SCALE GENOMIC DNA]</scope>
    <source>
        <strain evidence="15">8</strain>
        <strain evidence="16">8(6)</strain>
        <strain evidence="14">ATCC 9175</strain>
    </source>
</reference>
<evidence type="ECO:0000256" key="2">
    <source>
        <dbReference type="ARBA" id="ARBA00004950"/>
    </source>
</evidence>
<dbReference type="PANTHER" id="PTHR11632">
    <property type="entry name" value="SUCCINATE DEHYDROGENASE 2 FLAVOPROTEIN SUBUNIT"/>
    <property type="match status" value="1"/>
</dbReference>
<comment type="catalytic activity">
    <reaction evidence="10">
        <text>L-aspartate + O2 = iminosuccinate + H2O2</text>
        <dbReference type="Rhea" id="RHEA:25876"/>
        <dbReference type="ChEBI" id="CHEBI:15379"/>
        <dbReference type="ChEBI" id="CHEBI:16240"/>
        <dbReference type="ChEBI" id="CHEBI:29991"/>
        <dbReference type="ChEBI" id="CHEBI:77875"/>
        <dbReference type="EC" id="1.4.3.16"/>
    </reaction>
    <physiologicalReaction direction="left-to-right" evidence="10">
        <dbReference type="Rhea" id="RHEA:25877"/>
    </physiologicalReaction>
</comment>
<evidence type="ECO:0000256" key="5">
    <source>
        <dbReference type="ARBA" id="ARBA00021901"/>
    </source>
</evidence>
<comment type="cofactor">
    <cofactor evidence="1">
        <name>FAD</name>
        <dbReference type="ChEBI" id="CHEBI:57692"/>
    </cofactor>
</comment>
<feature type="active site" description="Proton acceptor" evidence="11">
    <location>
        <position position="301"/>
    </location>
</feature>